<dbReference type="InterPro" id="IPR006600">
    <property type="entry name" value="HTH_CenpB_DNA-bd_dom"/>
</dbReference>
<feature type="region of interest" description="Disordered" evidence="4">
    <location>
        <begin position="479"/>
        <end position="515"/>
    </location>
</feature>
<dbReference type="InterPro" id="IPR004875">
    <property type="entry name" value="DDE_SF_endonuclease_dom"/>
</dbReference>
<dbReference type="Gene3D" id="3.30.420.10">
    <property type="entry name" value="Ribonuclease H-like superfamily/Ribonuclease H"/>
    <property type="match status" value="1"/>
</dbReference>
<feature type="domain" description="HTH CENPB-type" evidence="5">
    <location>
        <begin position="51"/>
        <end position="126"/>
    </location>
</feature>
<dbReference type="SMART" id="SM00674">
    <property type="entry name" value="CENPB"/>
    <property type="match status" value="1"/>
</dbReference>
<accession>A0A9J7E9R7</accession>
<reference evidence="7 8" key="1">
    <citation type="submission" date="2025-04" db="UniProtKB">
        <authorList>
            <consortium name="RefSeq"/>
        </authorList>
    </citation>
    <scope>IDENTIFICATION</scope>
    <source>
        <strain evidence="7 8">Ishihara</strain>
        <tissue evidence="7 8">Whole body</tissue>
    </source>
</reference>
<dbReference type="InterPro" id="IPR009057">
    <property type="entry name" value="Homeodomain-like_sf"/>
</dbReference>
<dbReference type="SUPFAM" id="SSF46689">
    <property type="entry name" value="Homeodomain-like"/>
    <property type="match status" value="1"/>
</dbReference>
<keyword evidence="6" id="KW-1185">Reference proteome</keyword>
<protein>
    <submittedName>
        <fullName evidence="7 8">Uncharacterized protein LOC111356723</fullName>
    </submittedName>
</protein>
<evidence type="ECO:0000313" key="6">
    <source>
        <dbReference type="Proteomes" id="UP000301870"/>
    </source>
</evidence>
<name>A0A9J7E9R7_SPOLT</name>
<evidence type="ECO:0000256" key="3">
    <source>
        <dbReference type="SAM" id="Coils"/>
    </source>
</evidence>
<dbReference type="Gene3D" id="1.10.10.60">
    <property type="entry name" value="Homeodomain-like"/>
    <property type="match status" value="1"/>
</dbReference>
<dbReference type="GeneID" id="111356723"/>
<sequence>MAPKKNYTPQQMGWAIEAVRKGAKISEAAKKFNVPRITLRNKITGISPIECPMGPSTILSKEEENILEDWIKDMANKHIPITKEELLDSVQRVIVDKNQETPFTNNRPGKKWYSSFMKRHPTIAERTAQNLCTARDNVTQNDVEKWFSEVESDLKERGLFGILKNPQRIFNTDESAFFLNPKLGRVLAKKGDKNVYASSGDDKENLTVLVTGNAAGELAPTMVVFSYARIPSSISDTFPDDWAIGRSESGWMCSGTFFEYMTNVFNPWLIKKNIEKPILFFLDGHRSHLTLHLSNFCSENGIEVIALNPNSTHILQPMDLAVFRPLKSSWREGVKNWKTQNLGQVLKKHHFAPVLQTAIEKLTVETIKNGFRAGGLYPFGPEFVDMSKIKSQNRQNVDSTRQREFLRTLENKIETTLSCAKLKLFKDLYYKSRLELENLLPNEDESLYLIWASTKQILDHDVSNEVLAPTNSVETLNLVSENDDQNKNGSPKENDSIGILSHDTNDSEPSASSQNICLAKKPSDIDTSNAGHEDLPVIDDTLSREIESIAVLSHNNNDSEPGTSLQNTCISKEISDLDTSNAGQQDLATTNNSSPNKNEAIAVLSQKTNNFESSTSTLNTSNEPNAKQRNLEVIDKSLQKRSAKTPMKINSPSTSNYVIPSPFKRSLFWPETDEITKNKKRKLKEKIPFSITSPAWKAYNTKKEEEKRKEIEEKALRAKKREENKMKKLNEKKKVSNKRKIRVESSETEDEVIYAESDDSVLTEGSESNDAPLGTIFSSQKKLSKGNYVIVLYEGQHFPGVIENSNKNEFEVSTMTFSTGNTYKWPDKPDKMWYQKKDIVEQICPPSLINKRGFYAVKEMKKYSVFTS</sequence>
<feature type="coiled-coil region" evidence="3">
    <location>
        <begin position="701"/>
        <end position="739"/>
    </location>
</feature>
<dbReference type="KEGG" id="sliu:111356723"/>
<dbReference type="OrthoDB" id="71166at2759"/>
<dbReference type="Pfam" id="PF03184">
    <property type="entry name" value="DDE_1"/>
    <property type="match status" value="1"/>
</dbReference>
<dbReference type="RefSeq" id="XP_022826961.1">
    <property type="nucleotide sequence ID" value="XM_022971193.1"/>
</dbReference>
<dbReference type="AlphaFoldDB" id="A0A9J7E9R7"/>
<evidence type="ECO:0000256" key="1">
    <source>
        <dbReference type="ARBA" id="ARBA00004123"/>
    </source>
</evidence>
<evidence type="ECO:0000259" key="5">
    <source>
        <dbReference type="PROSITE" id="PS51253"/>
    </source>
</evidence>
<keyword evidence="3" id="KW-0175">Coiled coil</keyword>
<evidence type="ECO:0000256" key="2">
    <source>
        <dbReference type="ARBA" id="ARBA00023125"/>
    </source>
</evidence>
<dbReference type="PANTHER" id="PTHR19303:SF74">
    <property type="entry name" value="POGO TRANSPOSABLE ELEMENT WITH KRAB DOMAIN"/>
    <property type="match status" value="1"/>
</dbReference>
<proteinExistence type="predicted"/>
<dbReference type="Pfam" id="PF03221">
    <property type="entry name" value="HTH_Tnp_Tc5"/>
    <property type="match status" value="1"/>
</dbReference>
<dbReference type="PROSITE" id="PS51253">
    <property type="entry name" value="HTH_CENPB"/>
    <property type="match status" value="1"/>
</dbReference>
<dbReference type="PANTHER" id="PTHR19303">
    <property type="entry name" value="TRANSPOSON"/>
    <property type="match status" value="1"/>
</dbReference>
<evidence type="ECO:0000256" key="4">
    <source>
        <dbReference type="SAM" id="MobiDB-lite"/>
    </source>
</evidence>
<dbReference type="RefSeq" id="XP_022826960.1">
    <property type="nucleotide sequence ID" value="XM_022971192.1"/>
</dbReference>
<dbReference type="InterPro" id="IPR050863">
    <property type="entry name" value="CenT-Element_Derived"/>
</dbReference>
<dbReference type="GO" id="GO:0005634">
    <property type="term" value="C:nucleus"/>
    <property type="evidence" value="ECO:0007669"/>
    <property type="project" value="UniProtKB-SubCell"/>
</dbReference>
<organism evidence="6 7">
    <name type="scientific">Spodoptera litura</name>
    <name type="common">Asian cotton leafworm</name>
    <dbReference type="NCBI Taxonomy" id="69820"/>
    <lineage>
        <taxon>Eukaryota</taxon>
        <taxon>Metazoa</taxon>
        <taxon>Ecdysozoa</taxon>
        <taxon>Arthropoda</taxon>
        <taxon>Hexapoda</taxon>
        <taxon>Insecta</taxon>
        <taxon>Pterygota</taxon>
        <taxon>Neoptera</taxon>
        <taxon>Endopterygota</taxon>
        <taxon>Lepidoptera</taxon>
        <taxon>Glossata</taxon>
        <taxon>Ditrysia</taxon>
        <taxon>Noctuoidea</taxon>
        <taxon>Noctuidae</taxon>
        <taxon>Amphipyrinae</taxon>
        <taxon>Spodoptera</taxon>
    </lineage>
</organism>
<gene>
    <name evidence="7 8" type="primary">LOC111356723</name>
</gene>
<feature type="compositionally biased region" description="Basic and acidic residues" evidence="4">
    <location>
        <begin position="484"/>
        <end position="495"/>
    </location>
</feature>
<comment type="subcellular location">
    <subcellularLocation>
        <location evidence="1">Nucleus</location>
    </subcellularLocation>
</comment>
<keyword evidence="2" id="KW-0238">DNA-binding</keyword>
<evidence type="ECO:0000313" key="8">
    <source>
        <dbReference type="RefSeq" id="XP_022826961.1"/>
    </source>
</evidence>
<evidence type="ECO:0000313" key="7">
    <source>
        <dbReference type="RefSeq" id="XP_022826960.1"/>
    </source>
</evidence>
<dbReference type="GO" id="GO:0003677">
    <property type="term" value="F:DNA binding"/>
    <property type="evidence" value="ECO:0007669"/>
    <property type="project" value="UniProtKB-KW"/>
</dbReference>
<dbReference type="InterPro" id="IPR036397">
    <property type="entry name" value="RNaseH_sf"/>
</dbReference>
<dbReference type="Proteomes" id="UP000301870">
    <property type="component" value="Chromosome 23"/>
</dbReference>